<feature type="region of interest" description="Disordered" evidence="5">
    <location>
        <begin position="122"/>
        <end position="155"/>
    </location>
</feature>
<proteinExistence type="predicted"/>
<dbReference type="Pfam" id="PF04234">
    <property type="entry name" value="CopC"/>
    <property type="match status" value="1"/>
</dbReference>
<dbReference type="Gene3D" id="2.60.40.1220">
    <property type="match status" value="1"/>
</dbReference>
<dbReference type="GO" id="GO:0042597">
    <property type="term" value="C:periplasmic space"/>
    <property type="evidence" value="ECO:0007669"/>
    <property type="project" value="InterPro"/>
</dbReference>
<comment type="subcellular location">
    <subcellularLocation>
        <location evidence="1">Cell envelope</location>
    </subcellularLocation>
</comment>
<dbReference type="GO" id="GO:0005507">
    <property type="term" value="F:copper ion binding"/>
    <property type="evidence" value="ECO:0007669"/>
    <property type="project" value="InterPro"/>
</dbReference>
<evidence type="ECO:0000256" key="5">
    <source>
        <dbReference type="SAM" id="MobiDB-lite"/>
    </source>
</evidence>
<dbReference type="SUPFAM" id="SSF81296">
    <property type="entry name" value="E set domains"/>
    <property type="match status" value="1"/>
</dbReference>
<gene>
    <name evidence="9" type="ORF">F4560_000355</name>
</gene>
<evidence type="ECO:0000256" key="7">
    <source>
        <dbReference type="SAM" id="SignalP"/>
    </source>
</evidence>
<keyword evidence="3 7" id="KW-0732">Signal</keyword>
<dbReference type="PANTHER" id="PTHR34820:SF4">
    <property type="entry name" value="INNER MEMBRANE PROTEIN YEBZ"/>
    <property type="match status" value="1"/>
</dbReference>
<accession>A0A7W9HE40</accession>
<dbReference type="InterPro" id="IPR007348">
    <property type="entry name" value="CopC_dom"/>
</dbReference>
<keyword evidence="4" id="KW-0186">Copper</keyword>
<dbReference type="GO" id="GO:0046688">
    <property type="term" value="P:response to copper ion"/>
    <property type="evidence" value="ECO:0007669"/>
    <property type="project" value="InterPro"/>
</dbReference>
<evidence type="ECO:0000313" key="9">
    <source>
        <dbReference type="EMBL" id="MBB5800587.1"/>
    </source>
</evidence>
<dbReference type="AlphaFoldDB" id="A0A7W9HE40"/>
<dbReference type="InterPro" id="IPR014755">
    <property type="entry name" value="Cu-Rt/internalin_Ig-like"/>
</dbReference>
<comment type="caution">
    <text evidence="9">The sequence shown here is derived from an EMBL/GenBank/DDBJ whole genome shotgun (WGS) entry which is preliminary data.</text>
</comment>
<keyword evidence="10" id="KW-1185">Reference proteome</keyword>
<dbReference type="GO" id="GO:0005886">
    <property type="term" value="C:plasma membrane"/>
    <property type="evidence" value="ECO:0007669"/>
    <property type="project" value="TreeGrafter"/>
</dbReference>
<evidence type="ECO:0000256" key="6">
    <source>
        <dbReference type="SAM" id="Phobius"/>
    </source>
</evidence>
<reference evidence="9 10" key="1">
    <citation type="submission" date="2020-08" db="EMBL/GenBank/DDBJ databases">
        <title>Sequencing the genomes of 1000 actinobacteria strains.</title>
        <authorList>
            <person name="Klenk H.-P."/>
        </authorList>
    </citation>
    <scope>NUCLEOTIDE SEQUENCE [LARGE SCALE GENOMIC DNA]</scope>
    <source>
        <strain evidence="9 10">DSM 45486</strain>
    </source>
</reference>
<protein>
    <submittedName>
        <fullName evidence="9">Methionine-rich copper-binding protein CopC</fullName>
    </submittedName>
</protein>
<dbReference type="InterPro" id="IPR014756">
    <property type="entry name" value="Ig_E-set"/>
</dbReference>
<feature type="compositionally biased region" description="Pro residues" evidence="5">
    <location>
        <begin position="123"/>
        <end position="138"/>
    </location>
</feature>
<dbReference type="InterPro" id="IPR032694">
    <property type="entry name" value="CopC/D"/>
</dbReference>
<name>A0A7W9HE40_9PSEU</name>
<feature type="signal peptide" evidence="7">
    <location>
        <begin position="1"/>
        <end position="24"/>
    </location>
</feature>
<dbReference type="EMBL" id="JACHMO010000001">
    <property type="protein sequence ID" value="MBB5800587.1"/>
    <property type="molecule type" value="Genomic_DNA"/>
</dbReference>
<dbReference type="GO" id="GO:0030313">
    <property type="term" value="C:cell envelope"/>
    <property type="evidence" value="ECO:0007669"/>
    <property type="project" value="UniProtKB-SubCell"/>
</dbReference>
<dbReference type="GO" id="GO:0006825">
    <property type="term" value="P:copper ion transport"/>
    <property type="evidence" value="ECO:0007669"/>
    <property type="project" value="InterPro"/>
</dbReference>
<dbReference type="RefSeq" id="WP_184915275.1">
    <property type="nucleotide sequence ID" value="NZ_JACHMO010000001.1"/>
</dbReference>
<evidence type="ECO:0000313" key="10">
    <source>
        <dbReference type="Proteomes" id="UP000552097"/>
    </source>
</evidence>
<feature type="transmembrane region" description="Helical" evidence="6">
    <location>
        <begin position="185"/>
        <end position="206"/>
    </location>
</feature>
<keyword evidence="6" id="KW-0812">Transmembrane</keyword>
<feature type="domain" description="CopC" evidence="8">
    <location>
        <begin position="25"/>
        <end position="119"/>
    </location>
</feature>
<organism evidence="9 10">
    <name type="scientific">Saccharothrix ecbatanensis</name>
    <dbReference type="NCBI Taxonomy" id="1105145"/>
    <lineage>
        <taxon>Bacteria</taxon>
        <taxon>Bacillati</taxon>
        <taxon>Actinomycetota</taxon>
        <taxon>Actinomycetes</taxon>
        <taxon>Pseudonocardiales</taxon>
        <taxon>Pseudonocardiaceae</taxon>
        <taxon>Saccharothrix</taxon>
    </lineage>
</organism>
<feature type="chain" id="PRO_5030964170" evidence="7">
    <location>
        <begin position="25"/>
        <end position="219"/>
    </location>
</feature>
<feature type="compositionally biased region" description="Low complexity" evidence="5">
    <location>
        <begin position="139"/>
        <end position="155"/>
    </location>
</feature>
<keyword evidence="6" id="KW-1133">Transmembrane helix</keyword>
<evidence type="ECO:0000256" key="3">
    <source>
        <dbReference type="ARBA" id="ARBA00022729"/>
    </source>
</evidence>
<dbReference type="Proteomes" id="UP000552097">
    <property type="component" value="Unassembled WGS sequence"/>
</dbReference>
<sequence length="219" mass="21695">MTRLALSALLAILALFGAAPQAFAHTELVSSDPADGASPPQRPTRLTLTFTQPVPAESATVTVTGPDGVAWPLGEVVADGATLTIPMGESGSPAGRYTVSWMVEALDGDFTDGTFAFTLTSPPQAPAVTPPPTAPAVTPPAVTTPAGTPTSAASTGSAATVTAVATGTTTPAATVADDEGSGPPLWVWIVLVAVLSVVGIAVAVALSRRAGGETEKPAE</sequence>
<evidence type="ECO:0000259" key="8">
    <source>
        <dbReference type="Pfam" id="PF04234"/>
    </source>
</evidence>
<evidence type="ECO:0000256" key="2">
    <source>
        <dbReference type="ARBA" id="ARBA00022723"/>
    </source>
</evidence>
<keyword evidence="2" id="KW-0479">Metal-binding</keyword>
<evidence type="ECO:0000256" key="1">
    <source>
        <dbReference type="ARBA" id="ARBA00004196"/>
    </source>
</evidence>
<evidence type="ECO:0000256" key="4">
    <source>
        <dbReference type="ARBA" id="ARBA00023008"/>
    </source>
</evidence>
<keyword evidence="6" id="KW-0472">Membrane</keyword>
<dbReference type="PANTHER" id="PTHR34820">
    <property type="entry name" value="INNER MEMBRANE PROTEIN YEBZ"/>
    <property type="match status" value="1"/>
</dbReference>